<comment type="caution">
    <text evidence="1">The sequence shown here is derived from an EMBL/GenBank/DDBJ whole genome shotgun (WGS) entry which is preliminary data.</text>
</comment>
<reference evidence="1 2" key="1">
    <citation type="submission" date="2019-03" db="EMBL/GenBank/DDBJ databases">
        <title>First draft genome of Liparis tanakae, snailfish: a comprehensive survey of snailfish specific genes.</title>
        <authorList>
            <person name="Kim W."/>
            <person name="Song I."/>
            <person name="Jeong J.-H."/>
            <person name="Kim D."/>
            <person name="Kim S."/>
            <person name="Ryu S."/>
            <person name="Song J.Y."/>
            <person name="Lee S.K."/>
        </authorList>
    </citation>
    <scope>NUCLEOTIDE SEQUENCE [LARGE SCALE GENOMIC DNA]</scope>
    <source>
        <tissue evidence="1">Muscle</tissue>
    </source>
</reference>
<organism evidence="1 2">
    <name type="scientific">Liparis tanakae</name>
    <name type="common">Tanaka's snailfish</name>
    <dbReference type="NCBI Taxonomy" id="230148"/>
    <lineage>
        <taxon>Eukaryota</taxon>
        <taxon>Metazoa</taxon>
        <taxon>Chordata</taxon>
        <taxon>Craniata</taxon>
        <taxon>Vertebrata</taxon>
        <taxon>Euteleostomi</taxon>
        <taxon>Actinopterygii</taxon>
        <taxon>Neopterygii</taxon>
        <taxon>Teleostei</taxon>
        <taxon>Neoteleostei</taxon>
        <taxon>Acanthomorphata</taxon>
        <taxon>Eupercaria</taxon>
        <taxon>Perciformes</taxon>
        <taxon>Cottioidei</taxon>
        <taxon>Cottales</taxon>
        <taxon>Liparidae</taxon>
        <taxon>Liparis</taxon>
    </lineage>
</organism>
<dbReference type="Proteomes" id="UP000314294">
    <property type="component" value="Unassembled WGS sequence"/>
</dbReference>
<protein>
    <submittedName>
        <fullName evidence="1">Uncharacterized protein</fullName>
    </submittedName>
</protein>
<proteinExistence type="predicted"/>
<keyword evidence="2" id="KW-1185">Reference proteome</keyword>
<evidence type="ECO:0000313" key="2">
    <source>
        <dbReference type="Proteomes" id="UP000314294"/>
    </source>
</evidence>
<evidence type="ECO:0000313" key="1">
    <source>
        <dbReference type="EMBL" id="TNN74598.1"/>
    </source>
</evidence>
<accession>A0A4Z2I9F1</accession>
<gene>
    <name evidence="1" type="ORF">EYF80_015145</name>
</gene>
<dbReference type="EMBL" id="SRLO01000112">
    <property type="protein sequence ID" value="TNN74598.1"/>
    <property type="molecule type" value="Genomic_DNA"/>
</dbReference>
<sequence length="103" mass="10924">MEDREKPLQPLSVPADRLKLCFRSVGSTCGGGTFSPNGRYRGLQRGIKVVCYGGGKGGGATAKCQTQGFKTSVLKSTDDLMGTGFRPAPKCLVIPAPFHIHIV</sequence>
<dbReference type="AlphaFoldDB" id="A0A4Z2I9F1"/>
<name>A0A4Z2I9F1_9TELE</name>